<dbReference type="RefSeq" id="WP_078762264.1">
    <property type="nucleotide sequence ID" value="NZ_FUWS01000007.1"/>
</dbReference>
<dbReference type="Pfam" id="PF02566">
    <property type="entry name" value="OsmC"/>
    <property type="match status" value="1"/>
</dbReference>
<name>A0A1T4RTL7_9ACTN</name>
<dbReference type="OrthoDB" id="3399708at2"/>
<reference evidence="2 3" key="1">
    <citation type="submission" date="2017-02" db="EMBL/GenBank/DDBJ databases">
        <authorList>
            <person name="Peterson S.W."/>
        </authorList>
    </citation>
    <scope>NUCLEOTIDE SEQUENCE [LARGE SCALE GENOMIC DNA]</scope>
    <source>
        <strain evidence="2 3">DSM 45154</strain>
    </source>
</reference>
<organism evidence="2 3">
    <name type="scientific">Marinactinospora thermotolerans DSM 45154</name>
    <dbReference type="NCBI Taxonomy" id="1122192"/>
    <lineage>
        <taxon>Bacteria</taxon>
        <taxon>Bacillati</taxon>
        <taxon>Actinomycetota</taxon>
        <taxon>Actinomycetes</taxon>
        <taxon>Streptosporangiales</taxon>
        <taxon>Nocardiopsidaceae</taxon>
        <taxon>Marinactinospora</taxon>
    </lineage>
</organism>
<dbReference type="InterPro" id="IPR036102">
    <property type="entry name" value="OsmC/Ohrsf"/>
</dbReference>
<proteinExistence type="inferred from homology"/>
<sequence>MGRHETVHEARAIAENGSVRTEEGALVTPLASPLKPNGRGVTPEQLLAAGFAACLHHAAAEAAAADGGSGAGRPVRVETRVRLGRDGGRGYALDVRATVRPKGVGQDHWETIARAAEEIWPFGCEESSRFRIHVVPDDGDCPGD</sequence>
<dbReference type="EMBL" id="FUWS01000007">
    <property type="protein sequence ID" value="SKA19292.1"/>
    <property type="molecule type" value="Genomic_DNA"/>
</dbReference>
<dbReference type="InterPro" id="IPR019953">
    <property type="entry name" value="OHR"/>
</dbReference>
<dbReference type="InterPro" id="IPR003718">
    <property type="entry name" value="OsmC/Ohr_fam"/>
</dbReference>
<comment type="similarity">
    <text evidence="1">Belongs to the OsmC/Ohr family.</text>
</comment>
<dbReference type="STRING" id="1122192.SAMN02745673_02970"/>
<protein>
    <submittedName>
        <fullName evidence="2">Organic hydroperoxide reductase OsmC/OhrA</fullName>
    </submittedName>
</protein>
<evidence type="ECO:0000313" key="3">
    <source>
        <dbReference type="Proteomes" id="UP000190637"/>
    </source>
</evidence>
<evidence type="ECO:0000256" key="1">
    <source>
        <dbReference type="ARBA" id="ARBA00007378"/>
    </source>
</evidence>
<gene>
    <name evidence="2" type="ORF">SAMN02745673_02970</name>
</gene>
<evidence type="ECO:0000313" key="2">
    <source>
        <dbReference type="EMBL" id="SKA19292.1"/>
    </source>
</evidence>
<dbReference type="Proteomes" id="UP000190637">
    <property type="component" value="Unassembled WGS sequence"/>
</dbReference>
<dbReference type="GO" id="GO:0006979">
    <property type="term" value="P:response to oxidative stress"/>
    <property type="evidence" value="ECO:0007669"/>
    <property type="project" value="InterPro"/>
</dbReference>
<accession>A0A1T4RTL7</accession>
<keyword evidence="3" id="KW-1185">Reference proteome</keyword>
<dbReference type="AlphaFoldDB" id="A0A1T4RTL7"/>
<dbReference type="PANTHER" id="PTHR33797:SF2">
    <property type="entry name" value="ORGANIC HYDROPEROXIDE RESISTANCE PROTEIN-LIKE"/>
    <property type="match status" value="1"/>
</dbReference>
<dbReference type="SUPFAM" id="SSF82784">
    <property type="entry name" value="OsmC-like"/>
    <property type="match status" value="1"/>
</dbReference>
<dbReference type="InterPro" id="IPR015946">
    <property type="entry name" value="KH_dom-like_a/b"/>
</dbReference>
<dbReference type="PANTHER" id="PTHR33797">
    <property type="entry name" value="ORGANIC HYDROPEROXIDE RESISTANCE PROTEIN-LIKE"/>
    <property type="match status" value="1"/>
</dbReference>
<dbReference type="Gene3D" id="3.30.300.20">
    <property type="match status" value="1"/>
</dbReference>